<sequence>MKKSLNLYAAVKCPFDKSFDVEQMTRTFSNYHHISGVGRFVESEQIIEGFFFRLIKFGEVLTVDSFFARETMKTDNASVSSLHFVQLLLKQPGTNEAMTDSTVPIGEEAFVALDW</sequence>
<dbReference type="EMBL" id="JYDH01000030">
    <property type="protein sequence ID" value="KRY37817.1"/>
    <property type="molecule type" value="Genomic_DNA"/>
</dbReference>
<evidence type="ECO:0000313" key="2">
    <source>
        <dbReference type="Proteomes" id="UP000054776"/>
    </source>
</evidence>
<comment type="caution">
    <text evidence="1">The sequence shown here is derived from an EMBL/GenBank/DDBJ whole genome shotgun (WGS) entry which is preliminary data.</text>
</comment>
<reference evidence="1 2" key="1">
    <citation type="submission" date="2015-01" db="EMBL/GenBank/DDBJ databases">
        <title>Evolution of Trichinella species and genotypes.</title>
        <authorList>
            <person name="Korhonen P.K."/>
            <person name="Edoardo P."/>
            <person name="Giuseppe L.R."/>
            <person name="Gasser R.B."/>
        </authorList>
    </citation>
    <scope>NUCLEOTIDE SEQUENCE [LARGE SCALE GENOMIC DNA]</scope>
    <source>
        <strain evidence="1">ISS3</strain>
    </source>
</reference>
<keyword evidence="2" id="KW-1185">Reference proteome</keyword>
<dbReference type="AlphaFoldDB" id="A0A0V1BL70"/>
<dbReference type="Proteomes" id="UP000054776">
    <property type="component" value="Unassembled WGS sequence"/>
</dbReference>
<proteinExistence type="predicted"/>
<dbReference type="InParanoid" id="A0A0V1BL70"/>
<accession>A0A0V1BL70</accession>
<organism evidence="1 2">
    <name type="scientific">Trichinella spiralis</name>
    <name type="common">Trichina worm</name>
    <dbReference type="NCBI Taxonomy" id="6334"/>
    <lineage>
        <taxon>Eukaryota</taxon>
        <taxon>Metazoa</taxon>
        <taxon>Ecdysozoa</taxon>
        <taxon>Nematoda</taxon>
        <taxon>Enoplea</taxon>
        <taxon>Dorylaimia</taxon>
        <taxon>Trichinellida</taxon>
        <taxon>Trichinellidae</taxon>
        <taxon>Trichinella</taxon>
    </lineage>
</organism>
<name>A0A0V1BL70_TRISP</name>
<evidence type="ECO:0000313" key="1">
    <source>
        <dbReference type="EMBL" id="KRY37817.1"/>
    </source>
</evidence>
<protein>
    <submittedName>
        <fullName evidence="1">Uncharacterized protein</fullName>
    </submittedName>
</protein>
<gene>
    <name evidence="1" type="ORF">T01_10758</name>
</gene>